<dbReference type="Pfam" id="PF00266">
    <property type="entry name" value="Aminotran_5"/>
    <property type="match status" value="2"/>
</dbReference>
<dbReference type="PANTHER" id="PTHR43586:SF21">
    <property type="entry name" value="PYRIDOXAL PHOSPHATE (PLP)-DEPENDENT ASPARTATE AMINOTRANSFERASE SUPERFAMILY"/>
    <property type="match status" value="1"/>
</dbReference>
<keyword evidence="3" id="KW-1185">Reference proteome</keyword>
<dbReference type="InterPro" id="IPR011340">
    <property type="entry name" value="Cys_dSase-rel"/>
</dbReference>
<dbReference type="PANTHER" id="PTHR43586">
    <property type="entry name" value="CYSTEINE DESULFURASE"/>
    <property type="match status" value="1"/>
</dbReference>
<proteinExistence type="predicted"/>
<name>A0ABP9J1J5_9MICO</name>
<gene>
    <name evidence="2" type="ORF">GCM10023258_03560</name>
</gene>
<dbReference type="EMBL" id="BAABIW010000004">
    <property type="protein sequence ID" value="GAA5017358.1"/>
    <property type="molecule type" value="Genomic_DNA"/>
</dbReference>
<evidence type="ECO:0000313" key="3">
    <source>
        <dbReference type="Proteomes" id="UP001500427"/>
    </source>
</evidence>
<dbReference type="Gene3D" id="3.40.640.10">
    <property type="entry name" value="Type I PLP-dependent aspartate aminotransferase-like (Major domain)"/>
    <property type="match status" value="1"/>
</dbReference>
<evidence type="ECO:0000313" key="2">
    <source>
        <dbReference type="EMBL" id="GAA5017358.1"/>
    </source>
</evidence>
<feature type="domain" description="Aminotransferase class V" evidence="1">
    <location>
        <begin position="25"/>
        <end position="278"/>
    </location>
</feature>
<dbReference type="RefSeq" id="WP_345505708.1">
    <property type="nucleotide sequence ID" value="NZ_BAABIW010000004.1"/>
</dbReference>
<comment type="caution">
    <text evidence="2">The sequence shown here is derived from an EMBL/GenBank/DDBJ whole genome shotgun (WGS) entry which is preliminary data.</text>
</comment>
<protein>
    <submittedName>
        <fullName evidence="2">Cysteine desulfurase-like protein</fullName>
    </submittedName>
</protein>
<dbReference type="InterPro" id="IPR015422">
    <property type="entry name" value="PyrdxlP-dep_Trfase_small"/>
</dbReference>
<dbReference type="SUPFAM" id="SSF53383">
    <property type="entry name" value="PLP-dependent transferases"/>
    <property type="match status" value="1"/>
</dbReference>
<sequence length="412" mass="43330">MHAPGYDVDRIRWHFPALREGAAHFDGPGGSQVPDTVATAVVETLTSAISNRGSVTPAERRADRVVVDAREAMGDLLAVDPAGIVFGRSATELTFHLARTLAAGWGPGDEVVVSRLDHDANIRPWVLAAEAAGATVRWADFDPATGELEPHAVEAVVGERTRLVAVTAASNLIGTRPDVPAIADVVHAAGALLWIDGVHASAHVATDVPASGADFWVCSPYKFLGPHHGVLAADPALLETLHPAKLLPSSDAVPERFELGTLPYELLAGTTAAVDFLADLVPGDPTSDGTERPRRERLLTSFAALEEHEDSLLAALEERLRAIPGLTAYSNAKRRTPTLLVTVEGHEPQALREGLAARGVNAPAGHFYAWECSHHLGLGATGGLRMGLAPYTNAEDVDRLATGLETICGGGA</sequence>
<dbReference type="InterPro" id="IPR000192">
    <property type="entry name" value="Aminotrans_V_dom"/>
</dbReference>
<dbReference type="Proteomes" id="UP001500427">
    <property type="component" value="Unassembled WGS sequence"/>
</dbReference>
<dbReference type="InterPro" id="IPR015421">
    <property type="entry name" value="PyrdxlP-dep_Trfase_major"/>
</dbReference>
<dbReference type="InterPro" id="IPR015424">
    <property type="entry name" value="PyrdxlP-dep_Trfase"/>
</dbReference>
<feature type="domain" description="Aminotransferase class V" evidence="1">
    <location>
        <begin position="301"/>
        <end position="400"/>
    </location>
</feature>
<dbReference type="NCBIfam" id="TIGR01976">
    <property type="entry name" value="am_tr_V_VC1184"/>
    <property type="match status" value="1"/>
</dbReference>
<accession>A0ABP9J1J5</accession>
<evidence type="ECO:0000259" key="1">
    <source>
        <dbReference type="Pfam" id="PF00266"/>
    </source>
</evidence>
<dbReference type="Gene3D" id="3.90.1150.10">
    <property type="entry name" value="Aspartate Aminotransferase, domain 1"/>
    <property type="match status" value="1"/>
</dbReference>
<organism evidence="2 3">
    <name type="scientific">Terrabacter aeriphilus</name>
    <dbReference type="NCBI Taxonomy" id="515662"/>
    <lineage>
        <taxon>Bacteria</taxon>
        <taxon>Bacillati</taxon>
        <taxon>Actinomycetota</taxon>
        <taxon>Actinomycetes</taxon>
        <taxon>Micrococcales</taxon>
        <taxon>Intrasporangiaceae</taxon>
        <taxon>Terrabacter</taxon>
    </lineage>
</organism>
<reference evidence="3" key="1">
    <citation type="journal article" date="2019" name="Int. J. Syst. Evol. Microbiol.">
        <title>The Global Catalogue of Microorganisms (GCM) 10K type strain sequencing project: providing services to taxonomists for standard genome sequencing and annotation.</title>
        <authorList>
            <consortium name="The Broad Institute Genomics Platform"/>
            <consortium name="The Broad Institute Genome Sequencing Center for Infectious Disease"/>
            <person name="Wu L."/>
            <person name="Ma J."/>
        </authorList>
    </citation>
    <scope>NUCLEOTIDE SEQUENCE [LARGE SCALE GENOMIC DNA]</scope>
    <source>
        <strain evidence="3">JCM 17687</strain>
    </source>
</reference>